<name>A0ABT2G0T1_9BACT</name>
<reference evidence="1 2" key="1">
    <citation type="submission" date="2022-08" db="EMBL/GenBank/DDBJ databases">
        <title>Algoriphagus sp. CAU 1643 isolated from mud.</title>
        <authorList>
            <person name="Kim W."/>
        </authorList>
    </citation>
    <scope>NUCLEOTIDE SEQUENCE [LARGE SCALE GENOMIC DNA]</scope>
    <source>
        <strain evidence="1 2">CAU 1643</strain>
    </source>
</reference>
<comment type="caution">
    <text evidence="1">The sequence shown here is derived from an EMBL/GenBank/DDBJ whole genome shotgun (WGS) entry which is preliminary data.</text>
</comment>
<protein>
    <submittedName>
        <fullName evidence="1">Uncharacterized protein</fullName>
    </submittedName>
</protein>
<evidence type="ECO:0000313" key="1">
    <source>
        <dbReference type="EMBL" id="MCS5488883.1"/>
    </source>
</evidence>
<organism evidence="1 2">
    <name type="scientific">Algoriphagus limi</name>
    <dbReference type="NCBI Taxonomy" id="2975273"/>
    <lineage>
        <taxon>Bacteria</taxon>
        <taxon>Pseudomonadati</taxon>
        <taxon>Bacteroidota</taxon>
        <taxon>Cytophagia</taxon>
        <taxon>Cytophagales</taxon>
        <taxon>Cyclobacteriaceae</taxon>
        <taxon>Algoriphagus</taxon>
    </lineage>
</organism>
<keyword evidence="2" id="KW-1185">Reference proteome</keyword>
<accession>A0ABT2G0T1</accession>
<proteinExistence type="predicted"/>
<sequence>MNKILVDQIKTVFPKVENQQKEGKLESLTISDYPLKGISIRINDRAITLDFSNFKSVDFKLIKLFFLDRLKYDKVAVYDYTNETLFNLYFQKKFYSQSKEFEEAMWRYGILKNVLNELEKFGEYLKEK</sequence>
<dbReference type="RefSeq" id="WP_259412566.1">
    <property type="nucleotide sequence ID" value="NZ_JANWGH010000001.1"/>
</dbReference>
<dbReference type="Proteomes" id="UP001206788">
    <property type="component" value="Unassembled WGS sequence"/>
</dbReference>
<evidence type="ECO:0000313" key="2">
    <source>
        <dbReference type="Proteomes" id="UP001206788"/>
    </source>
</evidence>
<dbReference type="EMBL" id="JANWGH010000001">
    <property type="protein sequence ID" value="MCS5488883.1"/>
    <property type="molecule type" value="Genomic_DNA"/>
</dbReference>
<gene>
    <name evidence="1" type="ORF">NY014_00495</name>
</gene>